<keyword evidence="1" id="KW-1133">Transmembrane helix</keyword>
<comment type="caution">
    <text evidence="2">The sequence shown here is derived from an EMBL/GenBank/DDBJ whole genome shotgun (WGS) entry which is preliminary data.</text>
</comment>
<name>A0A084JLZ4_9FIRM</name>
<dbReference type="RefSeq" id="WP_038281416.1">
    <property type="nucleotide sequence ID" value="NZ_JPME01000014.1"/>
</dbReference>
<dbReference type="Gene3D" id="3.40.190.10">
    <property type="entry name" value="Periplasmic binding protein-like II"/>
    <property type="match status" value="1"/>
</dbReference>
<dbReference type="OrthoDB" id="1925387at2"/>
<protein>
    <submittedName>
        <fullName evidence="2">Uncharacterized protein</fullName>
    </submittedName>
</protein>
<evidence type="ECO:0000313" key="3">
    <source>
        <dbReference type="Proteomes" id="UP000028525"/>
    </source>
</evidence>
<proteinExistence type="predicted"/>
<feature type="transmembrane region" description="Helical" evidence="1">
    <location>
        <begin position="38"/>
        <end position="58"/>
    </location>
</feature>
<dbReference type="AlphaFoldDB" id="A0A084JLZ4"/>
<evidence type="ECO:0000256" key="1">
    <source>
        <dbReference type="SAM" id="Phobius"/>
    </source>
</evidence>
<keyword evidence="1" id="KW-0472">Membrane</keyword>
<evidence type="ECO:0000313" key="2">
    <source>
        <dbReference type="EMBL" id="KEZ89978.1"/>
    </source>
</evidence>
<sequence length="233" mass="26520">MTPYEDKTLKDSMREERDKLKNMSVKDRLWYIWEYYKIPIIIAIVSVIFISSIGSAIYNNRFETALSCVIFNSRPAGETDSVDDYFNQGFRQYIDLNEDSKIEVDYSMSPTFDESSMNEFTYAQLAKITAMISSKSLDVMIGNPETIDHFGEMGGFVDLKELLPADVYDKVKEHLYFVTNQETGENTACGILIGSTDFCNKTGLIIDEPILTVMSNSTHTDTAVELIRYVFGQ</sequence>
<keyword evidence="3" id="KW-1185">Reference proteome</keyword>
<dbReference type="Proteomes" id="UP000028525">
    <property type="component" value="Unassembled WGS sequence"/>
</dbReference>
<dbReference type="STRING" id="29354.IO98_12670"/>
<keyword evidence="1" id="KW-0812">Transmembrane</keyword>
<accession>A0A084JLZ4</accession>
<gene>
    <name evidence="2" type="ORF">IO98_12670</name>
</gene>
<reference evidence="2 3" key="1">
    <citation type="submission" date="2014-07" db="EMBL/GenBank/DDBJ databases">
        <title>Draft genome of Clostridium celerecrescens 152B isolated from sediments associated with methane hydrate from Krishna Godavari basin.</title>
        <authorList>
            <person name="Honkalas V.S."/>
            <person name="Dabir A.P."/>
            <person name="Arora P."/>
            <person name="Dhakephalkar P.K."/>
        </authorList>
    </citation>
    <scope>NUCLEOTIDE SEQUENCE [LARGE SCALE GENOMIC DNA]</scope>
    <source>
        <strain evidence="2 3">152B</strain>
    </source>
</reference>
<dbReference type="EMBL" id="JPME01000014">
    <property type="protein sequence ID" value="KEZ89978.1"/>
    <property type="molecule type" value="Genomic_DNA"/>
</dbReference>
<organism evidence="2 3">
    <name type="scientific">Lacrimispora celerecrescens</name>
    <dbReference type="NCBI Taxonomy" id="29354"/>
    <lineage>
        <taxon>Bacteria</taxon>
        <taxon>Bacillati</taxon>
        <taxon>Bacillota</taxon>
        <taxon>Clostridia</taxon>
        <taxon>Lachnospirales</taxon>
        <taxon>Lachnospiraceae</taxon>
        <taxon>Lacrimispora</taxon>
    </lineage>
</organism>